<reference evidence="4" key="1">
    <citation type="submission" date="2021-02" db="EMBL/GenBank/DDBJ databases">
        <authorList>
            <person name="Nowell W R."/>
        </authorList>
    </citation>
    <scope>NUCLEOTIDE SEQUENCE</scope>
    <source>
        <strain evidence="4">Ploen Becks lab</strain>
    </source>
</reference>
<dbReference type="PANTHER" id="PTHR44156">
    <property type="entry name" value="SUPERNUMERARY LIMBS, ISOFORM B-RELATED"/>
    <property type="match status" value="1"/>
</dbReference>
<evidence type="ECO:0000256" key="1">
    <source>
        <dbReference type="ARBA" id="ARBA00022574"/>
    </source>
</evidence>
<name>A0A814PA22_9BILA</name>
<dbReference type="OrthoDB" id="6262491at2759"/>
<dbReference type="InterPro" id="IPR001680">
    <property type="entry name" value="WD40_rpt"/>
</dbReference>
<dbReference type="SUPFAM" id="SSF50978">
    <property type="entry name" value="WD40 repeat-like"/>
    <property type="match status" value="1"/>
</dbReference>
<accession>A0A814PA22</accession>
<dbReference type="EMBL" id="CAJNOC010007690">
    <property type="protein sequence ID" value="CAF1103319.1"/>
    <property type="molecule type" value="Genomic_DNA"/>
</dbReference>
<evidence type="ECO:0000313" key="4">
    <source>
        <dbReference type="EMBL" id="CAF1103319.1"/>
    </source>
</evidence>
<dbReference type="PROSITE" id="PS00678">
    <property type="entry name" value="WD_REPEATS_1"/>
    <property type="match status" value="1"/>
</dbReference>
<gene>
    <name evidence="4" type="ORF">OXX778_LOCUS21262</name>
</gene>
<keyword evidence="2" id="KW-0677">Repeat</keyword>
<dbReference type="Proteomes" id="UP000663879">
    <property type="component" value="Unassembled WGS sequence"/>
</dbReference>
<dbReference type="Gene3D" id="2.130.10.10">
    <property type="entry name" value="YVTN repeat-like/Quinoprotein amine dehydrogenase"/>
    <property type="match status" value="1"/>
</dbReference>
<dbReference type="InterPro" id="IPR015943">
    <property type="entry name" value="WD40/YVTN_repeat-like_dom_sf"/>
</dbReference>
<dbReference type="InterPro" id="IPR053299">
    <property type="entry name" value="ASTRA_WD_repeat"/>
</dbReference>
<proteinExistence type="predicted"/>
<evidence type="ECO:0000256" key="2">
    <source>
        <dbReference type="ARBA" id="ARBA00022737"/>
    </source>
</evidence>
<dbReference type="InterPro" id="IPR036322">
    <property type="entry name" value="WD40_repeat_dom_sf"/>
</dbReference>
<organism evidence="4 5">
    <name type="scientific">Brachionus calyciflorus</name>
    <dbReference type="NCBI Taxonomy" id="104777"/>
    <lineage>
        <taxon>Eukaryota</taxon>
        <taxon>Metazoa</taxon>
        <taxon>Spiralia</taxon>
        <taxon>Gnathifera</taxon>
        <taxon>Rotifera</taxon>
        <taxon>Eurotatoria</taxon>
        <taxon>Monogononta</taxon>
        <taxon>Pseudotrocha</taxon>
        <taxon>Ploima</taxon>
        <taxon>Brachionidae</taxon>
        <taxon>Brachionus</taxon>
    </lineage>
</organism>
<dbReference type="PROSITE" id="PS50294">
    <property type="entry name" value="WD_REPEATS_REGION"/>
    <property type="match status" value="1"/>
</dbReference>
<evidence type="ECO:0000313" key="5">
    <source>
        <dbReference type="Proteomes" id="UP000663879"/>
    </source>
</evidence>
<sequence length="207" mass="23335">KNGSIKIYSSNINSFNLIKSLYQKNYVISLLRLENENFVSGDFNGSFYVWNYQTCPDLIYRGGNKSSVHVLEYLKNRTFLSGSREGFITAWNIYNGTQIKEFYAGSMVRVIKSLNEMNKIKNVEINSSIPITCISNTSLETVKTIASGLGNGVIKIWDLSSFSLLYNLTGHTSAVQSIEYLPDKYLASGDENGIIIIWNLLNQTKHT</sequence>
<dbReference type="Pfam" id="PF00400">
    <property type="entry name" value="WD40"/>
    <property type="match status" value="1"/>
</dbReference>
<dbReference type="AlphaFoldDB" id="A0A814PA22"/>
<feature type="repeat" description="WD" evidence="3">
    <location>
        <begin position="168"/>
        <end position="207"/>
    </location>
</feature>
<keyword evidence="1 3" id="KW-0853">WD repeat</keyword>
<dbReference type="PROSITE" id="PS50082">
    <property type="entry name" value="WD_REPEATS_2"/>
    <property type="match status" value="1"/>
</dbReference>
<protein>
    <submittedName>
        <fullName evidence="4">Uncharacterized protein</fullName>
    </submittedName>
</protein>
<comment type="caution">
    <text evidence="4">The sequence shown here is derived from an EMBL/GenBank/DDBJ whole genome shotgun (WGS) entry which is preliminary data.</text>
</comment>
<dbReference type="InterPro" id="IPR019775">
    <property type="entry name" value="WD40_repeat_CS"/>
</dbReference>
<feature type="non-terminal residue" evidence="4">
    <location>
        <position position="1"/>
    </location>
</feature>
<dbReference type="SMART" id="SM00320">
    <property type="entry name" value="WD40"/>
    <property type="match status" value="4"/>
</dbReference>
<evidence type="ECO:0000256" key="3">
    <source>
        <dbReference type="PROSITE-ProRule" id="PRU00221"/>
    </source>
</evidence>
<keyword evidence="5" id="KW-1185">Reference proteome</keyword>
<feature type="non-terminal residue" evidence="4">
    <location>
        <position position="207"/>
    </location>
</feature>